<evidence type="ECO:0000313" key="1">
    <source>
        <dbReference type="EMBL" id="VDK75802.1"/>
    </source>
</evidence>
<dbReference type="EMBL" id="UYRR01039201">
    <property type="protein sequence ID" value="VDK75802.1"/>
    <property type="molecule type" value="Genomic_DNA"/>
</dbReference>
<name>A0A3P6SIM8_ANISI</name>
<dbReference type="AlphaFoldDB" id="A0A3P6SIM8"/>
<evidence type="ECO:0000313" key="2">
    <source>
        <dbReference type="Proteomes" id="UP000267096"/>
    </source>
</evidence>
<gene>
    <name evidence="1" type="ORF">ASIM_LOCUS20294</name>
</gene>
<accession>A0A3P6SIM8</accession>
<dbReference type="Proteomes" id="UP000267096">
    <property type="component" value="Unassembled WGS sequence"/>
</dbReference>
<keyword evidence="2" id="KW-1185">Reference proteome</keyword>
<proteinExistence type="predicted"/>
<dbReference type="OrthoDB" id="18190at2759"/>
<sequence>MRVLLMKATLDSPECMRDCVKALLNCLKRFPIDESSIFRGMNFGLGHLL</sequence>
<reference evidence="1 2" key="1">
    <citation type="submission" date="2018-11" db="EMBL/GenBank/DDBJ databases">
        <authorList>
            <consortium name="Pathogen Informatics"/>
        </authorList>
    </citation>
    <scope>NUCLEOTIDE SEQUENCE [LARGE SCALE GENOMIC DNA]</scope>
</reference>
<organism evidence="1 2">
    <name type="scientific">Anisakis simplex</name>
    <name type="common">Herring worm</name>
    <dbReference type="NCBI Taxonomy" id="6269"/>
    <lineage>
        <taxon>Eukaryota</taxon>
        <taxon>Metazoa</taxon>
        <taxon>Ecdysozoa</taxon>
        <taxon>Nematoda</taxon>
        <taxon>Chromadorea</taxon>
        <taxon>Rhabditida</taxon>
        <taxon>Spirurina</taxon>
        <taxon>Ascaridomorpha</taxon>
        <taxon>Ascaridoidea</taxon>
        <taxon>Anisakidae</taxon>
        <taxon>Anisakis</taxon>
        <taxon>Anisakis simplex complex</taxon>
    </lineage>
</organism>
<protein>
    <submittedName>
        <fullName evidence="1">Uncharacterized protein</fullName>
    </submittedName>
</protein>